<dbReference type="STRING" id="870435.A0A0C3JIR1"/>
<dbReference type="OrthoDB" id="3195134at2759"/>
<evidence type="ECO:0008006" key="4">
    <source>
        <dbReference type="Google" id="ProtNLM"/>
    </source>
</evidence>
<evidence type="ECO:0000256" key="1">
    <source>
        <dbReference type="SAM" id="MobiDB-lite"/>
    </source>
</evidence>
<feature type="region of interest" description="Disordered" evidence="1">
    <location>
        <begin position="73"/>
        <end position="100"/>
    </location>
</feature>
<accession>A0A0C3JIR1</accession>
<reference evidence="2 3" key="1">
    <citation type="submission" date="2014-04" db="EMBL/GenBank/DDBJ databases">
        <authorList>
            <consortium name="DOE Joint Genome Institute"/>
            <person name="Kuo A."/>
            <person name="Kohler A."/>
            <person name="Costa M.D."/>
            <person name="Nagy L.G."/>
            <person name="Floudas D."/>
            <person name="Copeland A."/>
            <person name="Barry K.W."/>
            <person name="Cichocki N."/>
            <person name="Veneault-Fourrey C."/>
            <person name="LaButti K."/>
            <person name="Lindquist E.A."/>
            <person name="Lipzen A."/>
            <person name="Lundell T."/>
            <person name="Morin E."/>
            <person name="Murat C."/>
            <person name="Sun H."/>
            <person name="Tunlid A."/>
            <person name="Henrissat B."/>
            <person name="Grigoriev I.V."/>
            <person name="Hibbett D.S."/>
            <person name="Martin F."/>
            <person name="Nordberg H.P."/>
            <person name="Cantor M.N."/>
            <person name="Hua S.X."/>
        </authorList>
    </citation>
    <scope>NUCLEOTIDE SEQUENCE [LARGE SCALE GENOMIC DNA]</scope>
    <source>
        <strain evidence="2 3">Marx 270</strain>
    </source>
</reference>
<dbReference type="InParanoid" id="A0A0C3JIR1"/>
<feature type="compositionally biased region" description="Low complexity" evidence="1">
    <location>
        <begin position="83"/>
        <end position="100"/>
    </location>
</feature>
<gene>
    <name evidence="2" type="ORF">M404DRAFT_160202</name>
</gene>
<sequence>KLENLHLHFCNLNLSEGSDIFRPVSPITPDHVQLPADVLWVLPMITPPYISADQISVASDHLDLTAPDFPGGFIHSTPRRPETLPSPLTPVTSSDSSSLTPSFSSRLCTIPTASHPQPIPVPPVTNPALPPQVNPPMANPQFQMPLHGTQNSPKFSGDSPVQLLRYLEDIDFLGTLAALDDRGKIRAAIRYADLEEAKVWQTLPEAAPTADDWDAFVVAVKGLYPGCKGDNHYCHADLQYLIKEYQSKPMQNQDDLGEYQRKFAKISALLIKTKKLAEMEWDSMFLNGFPRAIADCIRHRLSIVHTDLHPDNPHPLAEVVKAAKFLLTGSALRSTVPTMGTAASPAAPPSSAYMPQVPPAGTVIKQEYNFQTQPLPQQHRPGCSFCADPNHWTRMCALVEVYIRAGKIMRGTDNHLYLVDGS</sequence>
<dbReference type="AlphaFoldDB" id="A0A0C3JIR1"/>
<feature type="non-terminal residue" evidence="2">
    <location>
        <position position="1"/>
    </location>
</feature>
<name>A0A0C3JIR1_PISTI</name>
<dbReference type="HOGENOM" id="CLU_049924_0_0_1"/>
<dbReference type="Proteomes" id="UP000054217">
    <property type="component" value="Unassembled WGS sequence"/>
</dbReference>
<evidence type="ECO:0000313" key="3">
    <source>
        <dbReference type="Proteomes" id="UP000054217"/>
    </source>
</evidence>
<organism evidence="2 3">
    <name type="scientific">Pisolithus tinctorius Marx 270</name>
    <dbReference type="NCBI Taxonomy" id="870435"/>
    <lineage>
        <taxon>Eukaryota</taxon>
        <taxon>Fungi</taxon>
        <taxon>Dikarya</taxon>
        <taxon>Basidiomycota</taxon>
        <taxon>Agaricomycotina</taxon>
        <taxon>Agaricomycetes</taxon>
        <taxon>Agaricomycetidae</taxon>
        <taxon>Boletales</taxon>
        <taxon>Sclerodermatineae</taxon>
        <taxon>Pisolithaceae</taxon>
        <taxon>Pisolithus</taxon>
    </lineage>
</organism>
<evidence type="ECO:0000313" key="2">
    <source>
        <dbReference type="EMBL" id="KIN97491.1"/>
    </source>
</evidence>
<protein>
    <recommendedName>
        <fullName evidence="4">Retrotransposon gag domain-containing protein</fullName>
    </recommendedName>
</protein>
<keyword evidence="3" id="KW-1185">Reference proteome</keyword>
<proteinExistence type="predicted"/>
<reference evidence="3" key="2">
    <citation type="submission" date="2015-01" db="EMBL/GenBank/DDBJ databases">
        <title>Evolutionary Origins and Diversification of the Mycorrhizal Mutualists.</title>
        <authorList>
            <consortium name="DOE Joint Genome Institute"/>
            <consortium name="Mycorrhizal Genomics Consortium"/>
            <person name="Kohler A."/>
            <person name="Kuo A."/>
            <person name="Nagy L.G."/>
            <person name="Floudas D."/>
            <person name="Copeland A."/>
            <person name="Barry K.W."/>
            <person name="Cichocki N."/>
            <person name="Veneault-Fourrey C."/>
            <person name="LaButti K."/>
            <person name="Lindquist E.A."/>
            <person name="Lipzen A."/>
            <person name="Lundell T."/>
            <person name="Morin E."/>
            <person name="Murat C."/>
            <person name="Riley R."/>
            <person name="Ohm R."/>
            <person name="Sun H."/>
            <person name="Tunlid A."/>
            <person name="Henrissat B."/>
            <person name="Grigoriev I.V."/>
            <person name="Hibbett D.S."/>
            <person name="Martin F."/>
        </authorList>
    </citation>
    <scope>NUCLEOTIDE SEQUENCE [LARGE SCALE GENOMIC DNA]</scope>
    <source>
        <strain evidence="3">Marx 270</strain>
    </source>
</reference>
<dbReference type="EMBL" id="KN832028">
    <property type="protein sequence ID" value="KIN97491.1"/>
    <property type="molecule type" value="Genomic_DNA"/>
</dbReference>